<dbReference type="OrthoDB" id="7605149at2"/>
<feature type="signal peptide" evidence="1">
    <location>
        <begin position="1"/>
        <end position="19"/>
    </location>
</feature>
<name>A0A6I4TNQ6_9SPHN</name>
<evidence type="ECO:0000256" key="1">
    <source>
        <dbReference type="SAM" id="SignalP"/>
    </source>
</evidence>
<keyword evidence="1" id="KW-0732">Signal</keyword>
<gene>
    <name evidence="2" type="ORF">GRI97_01720</name>
</gene>
<evidence type="ECO:0000313" key="2">
    <source>
        <dbReference type="EMBL" id="MXO97705.1"/>
    </source>
</evidence>
<protein>
    <submittedName>
        <fullName evidence="2">Uncharacterized protein</fullName>
    </submittedName>
</protein>
<keyword evidence="3" id="KW-1185">Reference proteome</keyword>
<sequence>MRVWLAAALMLGVPAGAQGQSSTAQTEPEVTIRDCPENRYCTPERQAERRRVYDNAEAEALARRQATLRRVSFIDRNGKDMVSIGFVREPGRTPYVEVHTPRFDNGIEPEPLLASLSDSNWRRIDALLWEFRQLPKPSQLQDDSGVIRVCADGLGVFIETVDELPAKRAFGQPWAGVRVERQADHSCNGGAMIVYAGILADLAFDHFPECQSLPDVRYGASNTLRLCHSFLGDRLAAAEAYHFMKQHGYFEKLPAGQDQGTLFADASSDSFARFRDEIGERSVNLWKVHGLHADKVEMIANLTEHFWGAAARELGGNEDAGSMRVAEMTLQMVRTDSGFRIHSYTIGESRLIHFEE</sequence>
<reference evidence="2 3" key="1">
    <citation type="submission" date="2019-12" db="EMBL/GenBank/DDBJ databases">
        <title>Genomic-based taxomic classification of the family Erythrobacteraceae.</title>
        <authorList>
            <person name="Xu L."/>
        </authorList>
    </citation>
    <scope>NUCLEOTIDE SEQUENCE [LARGE SCALE GENOMIC DNA]</scope>
    <source>
        <strain evidence="2 3">S36</strain>
    </source>
</reference>
<organism evidence="2 3">
    <name type="scientific">Croceibacterium xixiisoli</name>
    <dbReference type="NCBI Taxonomy" id="1476466"/>
    <lineage>
        <taxon>Bacteria</taxon>
        <taxon>Pseudomonadati</taxon>
        <taxon>Pseudomonadota</taxon>
        <taxon>Alphaproteobacteria</taxon>
        <taxon>Sphingomonadales</taxon>
        <taxon>Erythrobacteraceae</taxon>
        <taxon>Croceibacterium</taxon>
    </lineage>
</organism>
<evidence type="ECO:0000313" key="3">
    <source>
        <dbReference type="Proteomes" id="UP000469430"/>
    </source>
</evidence>
<dbReference type="Proteomes" id="UP000469430">
    <property type="component" value="Unassembled WGS sequence"/>
</dbReference>
<dbReference type="EMBL" id="WTYJ01000001">
    <property type="protein sequence ID" value="MXO97705.1"/>
    <property type="molecule type" value="Genomic_DNA"/>
</dbReference>
<comment type="caution">
    <text evidence="2">The sequence shown here is derived from an EMBL/GenBank/DDBJ whole genome shotgun (WGS) entry which is preliminary data.</text>
</comment>
<feature type="chain" id="PRO_5026060120" evidence="1">
    <location>
        <begin position="20"/>
        <end position="356"/>
    </location>
</feature>
<proteinExistence type="predicted"/>
<dbReference type="RefSeq" id="WP_161389413.1">
    <property type="nucleotide sequence ID" value="NZ_JBHSCP010000001.1"/>
</dbReference>
<dbReference type="AlphaFoldDB" id="A0A6I4TNQ6"/>
<accession>A0A6I4TNQ6</accession>